<dbReference type="EMBL" id="JADQAZ010000003">
    <property type="protein sequence ID" value="MBT0959054.1"/>
    <property type="molecule type" value="Genomic_DNA"/>
</dbReference>
<evidence type="ECO:0000313" key="1">
    <source>
        <dbReference type="EMBL" id="MBT0959054.1"/>
    </source>
</evidence>
<proteinExistence type="predicted"/>
<name>A0AAP2GA34_9RHOB</name>
<comment type="caution">
    <text evidence="1">The sequence shown here is derived from an EMBL/GenBank/DDBJ whole genome shotgun (WGS) entry which is preliminary data.</text>
</comment>
<reference evidence="1 2" key="1">
    <citation type="journal article" date="2021" name="Arch. Microbiol.">
        <title>Harenicola maris gen. nov., sp. nov. isolated from the Sea of Japan shallow sediments.</title>
        <authorList>
            <person name="Romanenko L.A."/>
            <person name="Kurilenko V.V."/>
            <person name="Chernysheva N.Y."/>
            <person name="Tekutyeva L.A."/>
            <person name="Velansky P.V."/>
            <person name="Svetashev V.I."/>
            <person name="Isaeva M.P."/>
        </authorList>
    </citation>
    <scope>NUCLEOTIDE SEQUENCE [LARGE SCALE GENOMIC DNA]</scope>
    <source>
        <strain evidence="1 2">KMM 3653</strain>
    </source>
</reference>
<dbReference type="AlphaFoldDB" id="A0AAP2GA34"/>
<organism evidence="1 2">
    <name type="scientific">Harenicola maris</name>
    <dbReference type="NCBI Taxonomy" id="2841044"/>
    <lineage>
        <taxon>Bacteria</taxon>
        <taxon>Pseudomonadati</taxon>
        <taxon>Pseudomonadota</taxon>
        <taxon>Alphaproteobacteria</taxon>
        <taxon>Rhodobacterales</taxon>
        <taxon>Paracoccaceae</taxon>
        <taxon>Harenicola</taxon>
    </lineage>
</organism>
<protein>
    <submittedName>
        <fullName evidence="1">Uncharacterized protein</fullName>
    </submittedName>
</protein>
<dbReference type="RefSeq" id="WP_327795261.1">
    <property type="nucleotide sequence ID" value="NZ_JADQAZ010000003.1"/>
</dbReference>
<accession>A0AAP2GA34</accession>
<keyword evidence="2" id="KW-1185">Reference proteome</keyword>
<sequence length="47" mass="5284">MRRGKAGLDTFLSELRANLPESVEQHAIDAHINDEGFSDKAPEVFDR</sequence>
<evidence type="ECO:0000313" key="2">
    <source>
        <dbReference type="Proteomes" id="UP001315686"/>
    </source>
</evidence>
<gene>
    <name evidence="1" type="ORF">IV417_16835</name>
</gene>
<dbReference type="Proteomes" id="UP001315686">
    <property type="component" value="Unassembled WGS sequence"/>
</dbReference>